<dbReference type="GO" id="GO:0004364">
    <property type="term" value="F:glutathione transferase activity"/>
    <property type="evidence" value="ECO:0007669"/>
    <property type="project" value="UniProtKB-EC"/>
</dbReference>
<sequence length="205" mass="24099">MSLYRLHYFNGRGRAEVSRLIMVAAGQKFEDIRYDPKEWSSKKSQMPLGQMPVLEFNGMKLPQSLPIARFLARQFRLAGRDNFEQAKVDSVVDTIYDASSKFTPIRWEKNESKKQEDMKKFFAEDLPKNLQNLELLGKLYGNGGPFFVGNHLTWADLYFYDIAENFLQIDKNILMNYPWLTHNRQEIEQQPNISDYLKTRPQTVF</sequence>
<evidence type="ECO:0000256" key="3">
    <source>
        <dbReference type="ARBA" id="ARBA00022613"/>
    </source>
</evidence>
<protein>
    <recommendedName>
        <fullName evidence="2">glutathione transferase</fullName>
        <ecNumber evidence="2">2.5.1.18</ecNumber>
    </recommendedName>
</protein>
<accession>A0A818N6M4</accession>
<evidence type="ECO:0000259" key="7">
    <source>
        <dbReference type="PROSITE" id="PS50405"/>
    </source>
</evidence>
<dbReference type="Proteomes" id="UP000663868">
    <property type="component" value="Unassembled WGS sequence"/>
</dbReference>
<dbReference type="EMBL" id="CAJOBB010000184">
    <property type="protein sequence ID" value="CAF3600642.1"/>
    <property type="molecule type" value="Genomic_DNA"/>
</dbReference>
<dbReference type="SUPFAM" id="SSF52833">
    <property type="entry name" value="Thioredoxin-like"/>
    <property type="match status" value="1"/>
</dbReference>
<dbReference type="SFLD" id="SFLDG00363">
    <property type="entry name" value="AMPS_(cytGST):_Alpha-__Mu-__Pi"/>
    <property type="match status" value="1"/>
</dbReference>
<evidence type="ECO:0000313" key="8">
    <source>
        <dbReference type="EMBL" id="CAF0839207.1"/>
    </source>
</evidence>
<dbReference type="Gene3D" id="1.20.1050.130">
    <property type="match status" value="1"/>
</dbReference>
<dbReference type="CDD" id="cd03192">
    <property type="entry name" value="GST_C_Sigma_like"/>
    <property type="match status" value="1"/>
</dbReference>
<organism evidence="9 10">
    <name type="scientific">Adineta steineri</name>
    <dbReference type="NCBI Taxonomy" id="433720"/>
    <lineage>
        <taxon>Eukaryota</taxon>
        <taxon>Metazoa</taxon>
        <taxon>Spiralia</taxon>
        <taxon>Gnathifera</taxon>
        <taxon>Rotifera</taxon>
        <taxon>Eurotatoria</taxon>
        <taxon>Bdelloidea</taxon>
        <taxon>Adinetida</taxon>
        <taxon>Adinetidae</taxon>
        <taxon>Adineta</taxon>
    </lineage>
</organism>
<evidence type="ECO:0000259" key="6">
    <source>
        <dbReference type="PROSITE" id="PS50404"/>
    </source>
</evidence>
<feature type="domain" description="GST N-terminal" evidence="6">
    <location>
        <begin position="2"/>
        <end position="79"/>
    </location>
</feature>
<dbReference type="SFLD" id="SFLDS00019">
    <property type="entry name" value="Glutathione_Transferase_(cytos"/>
    <property type="match status" value="1"/>
</dbReference>
<dbReference type="InterPro" id="IPR036249">
    <property type="entry name" value="Thioredoxin-like_sf"/>
</dbReference>
<dbReference type="PROSITE" id="PS50404">
    <property type="entry name" value="GST_NTER"/>
    <property type="match status" value="1"/>
</dbReference>
<keyword evidence="3" id="KW-0273">Eye lens protein</keyword>
<comment type="caution">
    <text evidence="9">The sequence shown here is derived from an EMBL/GenBank/DDBJ whole genome shotgun (WGS) entry which is preliminary data.</text>
</comment>
<dbReference type="PROSITE" id="PS50405">
    <property type="entry name" value="GST_CTER"/>
    <property type="match status" value="1"/>
</dbReference>
<dbReference type="AlphaFoldDB" id="A0A818N6M4"/>
<dbReference type="GO" id="GO:0006749">
    <property type="term" value="P:glutathione metabolic process"/>
    <property type="evidence" value="ECO:0007669"/>
    <property type="project" value="TreeGrafter"/>
</dbReference>
<dbReference type="Pfam" id="PF14497">
    <property type="entry name" value="GST_C_3"/>
    <property type="match status" value="1"/>
</dbReference>
<evidence type="ECO:0000256" key="1">
    <source>
        <dbReference type="ARBA" id="ARBA00007409"/>
    </source>
</evidence>
<dbReference type="FunFam" id="3.40.30.10:FF:000258">
    <property type="entry name" value="Glutathione S-transferase"/>
    <property type="match status" value="1"/>
</dbReference>
<dbReference type="Pfam" id="PF02798">
    <property type="entry name" value="GST_N"/>
    <property type="match status" value="1"/>
</dbReference>
<evidence type="ECO:0000313" key="10">
    <source>
        <dbReference type="Proteomes" id="UP000663868"/>
    </source>
</evidence>
<dbReference type="EC" id="2.5.1.18" evidence="2"/>
<dbReference type="InterPro" id="IPR010987">
    <property type="entry name" value="Glutathione-S-Trfase_C-like"/>
</dbReference>
<dbReference type="GO" id="GO:0005212">
    <property type="term" value="F:structural constituent of eye lens"/>
    <property type="evidence" value="ECO:0007669"/>
    <property type="project" value="UniProtKB-KW"/>
</dbReference>
<dbReference type="EMBL" id="CAJNOE010000062">
    <property type="protein sequence ID" value="CAF0839207.1"/>
    <property type="molecule type" value="Genomic_DNA"/>
</dbReference>
<feature type="domain" description="GST C-terminal" evidence="7">
    <location>
        <begin position="81"/>
        <end position="205"/>
    </location>
</feature>
<dbReference type="InterPro" id="IPR004045">
    <property type="entry name" value="Glutathione_S-Trfase_N"/>
</dbReference>
<proteinExistence type="inferred from homology"/>
<dbReference type="Proteomes" id="UP000663860">
    <property type="component" value="Unassembled WGS sequence"/>
</dbReference>
<evidence type="ECO:0000256" key="2">
    <source>
        <dbReference type="ARBA" id="ARBA00012452"/>
    </source>
</evidence>
<dbReference type="InterPro" id="IPR004046">
    <property type="entry name" value="GST_C"/>
</dbReference>
<dbReference type="SFLD" id="SFLDG01205">
    <property type="entry name" value="AMPS.1"/>
    <property type="match status" value="1"/>
</dbReference>
<dbReference type="InterPro" id="IPR050213">
    <property type="entry name" value="GST_superfamily"/>
</dbReference>
<reference evidence="9" key="1">
    <citation type="submission" date="2021-02" db="EMBL/GenBank/DDBJ databases">
        <authorList>
            <person name="Nowell W R."/>
        </authorList>
    </citation>
    <scope>NUCLEOTIDE SEQUENCE</scope>
</reference>
<evidence type="ECO:0000256" key="5">
    <source>
        <dbReference type="ARBA" id="ARBA00047960"/>
    </source>
</evidence>
<evidence type="ECO:0000313" key="9">
    <source>
        <dbReference type="EMBL" id="CAF3600642.1"/>
    </source>
</evidence>
<dbReference type="FunFam" id="1.20.1050.10:FF:000030">
    <property type="entry name" value="Glutathione S-transferase S1"/>
    <property type="match status" value="1"/>
</dbReference>
<dbReference type="SUPFAM" id="SSF47616">
    <property type="entry name" value="GST C-terminal domain-like"/>
    <property type="match status" value="1"/>
</dbReference>
<comment type="catalytic activity">
    <reaction evidence="5">
        <text>RX + glutathione = an S-substituted glutathione + a halide anion + H(+)</text>
        <dbReference type="Rhea" id="RHEA:16437"/>
        <dbReference type="ChEBI" id="CHEBI:15378"/>
        <dbReference type="ChEBI" id="CHEBI:16042"/>
        <dbReference type="ChEBI" id="CHEBI:17792"/>
        <dbReference type="ChEBI" id="CHEBI:57925"/>
        <dbReference type="ChEBI" id="CHEBI:90779"/>
        <dbReference type="EC" id="2.5.1.18"/>
    </reaction>
</comment>
<comment type="similarity">
    <text evidence="1">Belongs to the GST superfamily.</text>
</comment>
<dbReference type="InterPro" id="IPR040079">
    <property type="entry name" value="Glutathione_S-Trfase"/>
</dbReference>
<dbReference type="InterPro" id="IPR036282">
    <property type="entry name" value="Glutathione-S-Trfase_C_sf"/>
</dbReference>
<keyword evidence="4" id="KW-0808">Transferase</keyword>
<dbReference type="CDD" id="cd03039">
    <property type="entry name" value="GST_N_Sigma_like"/>
    <property type="match status" value="1"/>
</dbReference>
<dbReference type="PANTHER" id="PTHR11571:SF224">
    <property type="entry name" value="HEMATOPOIETIC PROSTAGLANDIN D SYNTHASE"/>
    <property type="match status" value="1"/>
</dbReference>
<evidence type="ECO:0000256" key="4">
    <source>
        <dbReference type="ARBA" id="ARBA00022679"/>
    </source>
</evidence>
<gene>
    <name evidence="8" type="ORF">IZO911_LOCUS8967</name>
    <name evidence="9" type="ORF">KXQ929_LOCUS5114</name>
</gene>
<dbReference type="PANTHER" id="PTHR11571">
    <property type="entry name" value="GLUTATHIONE S-TRANSFERASE"/>
    <property type="match status" value="1"/>
</dbReference>
<name>A0A818N6M4_9BILA</name>